<reference evidence="2 3" key="2">
    <citation type="journal article" date="2019" name="BMC Genomics">
        <title>The Anaplasma ovis genome reveals a high proportion of pseudogenes.</title>
        <authorList>
            <person name="Liu Z."/>
            <person name="Peasley A.M."/>
            <person name="Yang J."/>
            <person name="Li Y."/>
            <person name="Guan G."/>
            <person name="Luo J."/>
            <person name="Yin H."/>
            <person name="Brayton K.A."/>
        </authorList>
    </citation>
    <scope>NUCLEOTIDE SEQUENCE [LARGE SCALE GENOMIC DNA]</scope>
    <source>
        <strain evidence="2 3">Haibei</strain>
    </source>
</reference>
<protein>
    <recommendedName>
        <fullName evidence="1">Bacteriophage phiJL001 Gp84 C-terminal domain-containing protein</fullName>
    </recommendedName>
</protein>
<evidence type="ECO:0000313" key="3">
    <source>
        <dbReference type="Proteomes" id="UP000259762"/>
    </source>
</evidence>
<evidence type="ECO:0000313" key="2">
    <source>
        <dbReference type="EMBL" id="ASI47553.1"/>
    </source>
</evidence>
<dbReference type="AlphaFoldDB" id="A0A2Z2LBE3"/>
<dbReference type="EMBL" id="CP015994">
    <property type="protein sequence ID" value="ASI47553.1"/>
    <property type="molecule type" value="Genomic_DNA"/>
</dbReference>
<sequence>MKNTTKKPPYHASHAVITTVLCCKISTNNTDIRLTEHDENLEIDNTTYSAGHGISFGPIYRSSGRSTASIEIVDSSIIREQVLVSAQCGGIAVEIFLTNYEDVSQKKIMLFVGMVSDIATENNKLKISIEGVQNTLYGRIGTLFSPHCRAQFCDGNCKLDRKEFTFQSSVGKVVDHLTLEDAKLPHAECYYKHGVVTFLNGNNRGVSVEVRNHKCYMIRLARSTPYPILPGDEYSIIAGCDKNFLTCSRKFNNTSNFRGEPHVPDLDSIYKPLEE</sequence>
<evidence type="ECO:0000259" key="1">
    <source>
        <dbReference type="Pfam" id="PF09356"/>
    </source>
</evidence>
<dbReference type="OrthoDB" id="1633386at2"/>
<organism evidence="2 3">
    <name type="scientific">Anaplasma ovis str. Haibei</name>
    <dbReference type="NCBI Taxonomy" id="1248439"/>
    <lineage>
        <taxon>Bacteria</taxon>
        <taxon>Pseudomonadati</taxon>
        <taxon>Pseudomonadota</taxon>
        <taxon>Alphaproteobacteria</taxon>
        <taxon>Rickettsiales</taxon>
        <taxon>Anaplasmataceae</taxon>
        <taxon>Anaplasma</taxon>
    </lineage>
</organism>
<dbReference type="InterPro" id="IPR018964">
    <property type="entry name" value="Phage_phiJL001_Gp84_C"/>
</dbReference>
<dbReference type="Pfam" id="PF09931">
    <property type="entry name" value="Phage_phiJL001_Gp84_N"/>
    <property type="match status" value="1"/>
</dbReference>
<dbReference type="NCBIfam" id="TIGR02218">
    <property type="entry name" value="phg_TIGR02218"/>
    <property type="match status" value="1"/>
</dbReference>
<accession>A0A2Z2LBE3</accession>
<dbReference type="Proteomes" id="UP000259762">
    <property type="component" value="Chromosome"/>
</dbReference>
<proteinExistence type="predicted"/>
<gene>
    <name evidence="2" type="ORF">AOV_01325</name>
</gene>
<name>A0A2Z2LBE3_9RICK</name>
<dbReference type="KEGG" id="aoh:AOV_01325"/>
<dbReference type="Pfam" id="PF09356">
    <property type="entry name" value="Phage_BR0599"/>
    <property type="match status" value="1"/>
</dbReference>
<keyword evidence="3" id="KW-1185">Reference proteome</keyword>
<dbReference type="RefSeq" id="WP_075138828.1">
    <property type="nucleotide sequence ID" value="NZ_CP015994.1"/>
</dbReference>
<dbReference type="InterPro" id="IPR011928">
    <property type="entry name" value="Phage_phiJL001_Gp84"/>
</dbReference>
<reference evidence="3" key="1">
    <citation type="submission" date="2018-06" db="EMBL/GenBank/DDBJ databases">
        <title>The Anaplasma ovis genome reveals a high proportion of pseudogenes.</title>
        <authorList>
            <person name="Liu Z."/>
            <person name="Peasley A.M."/>
            <person name="Yang J."/>
            <person name="Li Y."/>
            <person name="Guan G."/>
            <person name="Luo J."/>
            <person name="Yin H."/>
            <person name="Brayton K.A."/>
        </authorList>
    </citation>
    <scope>NUCLEOTIDE SEQUENCE [LARGE SCALE GENOMIC DNA]</scope>
    <source>
        <strain evidence="3">Haibei</strain>
    </source>
</reference>
<feature type="domain" description="Bacteriophage phiJL001 Gp84 C-terminal" evidence="1">
    <location>
        <begin position="190"/>
        <end position="266"/>
    </location>
</feature>